<name>A0A143BNI1_9BACT</name>
<evidence type="ECO:0000259" key="1">
    <source>
        <dbReference type="Pfam" id="PF13372"/>
    </source>
</evidence>
<organism evidence="2 3">
    <name type="scientific">Gemmatimonas phototrophica</name>
    <dbReference type="NCBI Taxonomy" id="1379270"/>
    <lineage>
        <taxon>Bacteria</taxon>
        <taxon>Pseudomonadati</taxon>
        <taxon>Gemmatimonadota</taxon>
        <taxon>Gemmatimonadia</taxon>
        <taxon>Gemmatimonadales</taxon>
        <taxon>Gemmatimonadaceae</taxon>
        <taxon>Gemmatimonas</taxon>
    </lineage>
</organism>
<reference evidence="2 3" key="2">
    <citation type="journal article" date="2016" name="Environ. Microbiol. Rep.">
        <title>Metagenomic evidence for the presence of phototrophic Gemmatimonadetes bacteria in diverse environments.</title>
        <authorList>
            <person name="Zeng Y."/>
            <person name="Baumbach J."/>
            <person name="Barbosa E.G."/>
            <person name="Azevedo V."/>
            <person name="Zhang C."/>
            <person name="Koblizek M."/>
        </authorList>
    </citation>
    <scope>NUCLEOTIDE SEQUENCE [LARGE SCALE GENOMIC DNA]</scope>
    <source>
        <strain evidence="2 3">AP64</strain>
    </source>
</reference>
<dbReference type="KEGG" id="gph:GEMMAAP_16710"/>
<protein>
    <recommendedName>
        <fullName evidence="1">Alginate export domain-containing protein</fullName>
    </recommendedName>
</protein>
<feature type="domain" description="Alginate export" evidence="1">
    <location>
        <begin position="38"/>
        <end position="436"/>
    </location>
</feature>
<dbReference type="InterPro" id="IPR025388">
    <property type="entry name" value="Alginate_export_dom"/>
</dbReference>
<dbReference type="Proteomes" id="UP000076404">
    <property type="component" value="Chromosome"/>
</dbReference>
<keyword evidence="3" id="KW-1185">Reference proteome</keyword>
<dbReference type="STRING" id="1379270.GEMMAAP_16710"/>
<dbReference type="Pfam" id="PF13372">
    <property type="entry name" value="Alginate_exp"/>
    <property type="match status" value="1"/>
</dbReference>
<evidence type="ECO:0000313" key="3">
    <source>
        <dbReference type="Proteomes" id="UP000076404"/>
    </source>
</evidence>
<reference evidence="2 3" key="1">
    <citation type="journal article" date="2014" name="Proc. Natl. Acad. Sci. U.S.A.">
        <title>Functional type 2 photosynthetic reaction centers found in the rare bacterial phylum Gemmatimonadetes.</title>
        <authorList>
            <person name="Zeng Y."/>
            <person name="Feng F."/>
            <person name="Medova H."/>
            <person name="Dean J."/>
            <person name="Koblizek M."/>
        </authorList>
    </citation>
    <scope>NUCLEOTIDE SEQUENCE [LARGE SCALE GENOMIC DNA]</scope>
    <source>
        <strain evidence="2 3">AP64</strain>
    </source>
</reference>
<gene>
    <name evidence="2" type="ORF">GEMMAAP_16710</name>
</gene>
<dbReference type="AlphaFoldDB" id="A0A143BNI1"/>
<proteinExistence type="predicted"/>
<sequence>MVPTGLLAQSATGAPAPAHDLFAPLKNIALAGDRPLVLTVGGQLRWREEFFRGFNTLPLADDHAQTRVLLTTELVAGRRTGAFARLYAEGRDAQSYGRNLPGGVRSNDADRADFQTAYIDAGYRSSLLRVGRQEIGLARERMFGAPDWSNTRRSSTGARLQLVHKAFALEAVDARPIIVRLRKPNVADSTQRFRTLSIGSSAGARPLARGLPSLWQSYWYEQSVRPASGLANRAYRLTSGGRVQWQWRTAKTHAVSHSLEFEGARQFGTVGTRDIQAGFWVAEAQWQFKRVLGAPTLALGVEEASSERPGTSNTLEVFSVMYPAAHQHGGYADVIGRPNVRELHAISQWNPHPALDLRGALYWFDRLRLDDGVYTKQNTLFRAAGTSRARHVAEEIDVTGTWRATTHLRVIFGGALVLPGAFLRETLADTQTERWGFVGTTFVF</sequence>
<accession>A0A143BNI1</accession>
<dbReference type="EMBL" id="CP011454">
    <property type="protein sequence ID" value="AMW05984.1"/>
    <property type="molecule type" value="Genomic_DNA"/>
</dbReference>
<dbReference type="eggNOG" id="COG3637">
    <property type="taxonomic scope" value="Bacteria"/>
</dbReference>
<evidence type="ECO:0000313" key="2">
    <source>
        <dbReference type="EMBL" id="AMW05984.1"/>
    </source>
</evidence>